<protein>
    <submittedName>
        <fullName evidence="1">Uncharacterized protein</fullName>
    </submittedName>
</protein>
<gene>
    <name evidence="1" type="ORF">N7452_007662</name>
</gene>
<dbReference type="EMBL" id="JAPZBQ010000004">
    <property type="protein sequence ID" value="KAJ5335259.1"/>
    <property type="molecule type" value="Genomic_DNA"/>
</dbReference>
<name>A0A9W9QFM0_PENBR</name>
<evidence type="ECO:0000313" key="2">
    <source>
        <dbReference type="Proteomes" id="UP001147695"/>
    </source>
</evidence>
<dbReference type="Gene3D" id="1.10.600.10">
    <property type="entry name" value="Farnesyl Diphosphate Synthase"/>
    <property type="match status" value="1"/>
</dbReference>
<dbReference type="AlphaFoldDB" id="A0A9W9QFM0"/>
<reference evidence="1" key="2">
    <citation type="journal article" date="2023" name="IMA Fungus">
        <title>Comparative genomic study of the Penicillium genus elucidates a diverse pangenome and 15 lateral gene transfer events.</title>
        <authorList>
            <person name="Petersen C."/>
            <person name="Sorensen T."/>
            <person name="Nielsen M.R."/>
            <person name="Sondergaard T.E."/>
            <person name="Sorensen J.L."/>
            <person name="Fitzpatrick D.A."/>
            <person name="Frisvad J.C."/>
            <person name="Nielsen K.L."/>
        </authorList>
    </citation>
    <scope>NUCLEOTIDE SEQUENCE</scope>
    <source>
        <strain evidence="1">IBT 35673</strain>
    </source>
</reference>
<dbReference type="SUPFAM" id="SSF48576">
    <property type="entry name" value="Terpenoid synthases"/>
    <property type="match status" value="1"/>
</dbReference>
<dbReference type="Proteomes" id="UP001147695">
    <property type="component" value="Unassembled WGS sequence"/>
</dbReference>
<dbReference type="InterPro" id="IPR008949">
    <property type="entry name" value="Isoprenoid_synthase_dom_sf"/>
</dbReference>
<reference evidence="1" key="1">
    <citation type="submission" date="2022-12" db="EMBL/GenBank/DDBJ databases">
        <authorList>
            <person name="Petersen C."/>
        </authorList>
    </citation>
    <scope>NUCLEOTIDE SEQUENCE</scope>
    <source>
        <strain evidence="1">IBT 35673</strain>
    </source>
</reference>
<proteinExistence type="predicted"/>
<accession>A0A9W9QFM0</accession>
<sequence>MAKMNSLPSITQEGASHFIPEVRTVNIKLQSIGTSIELIYPSFGSETRFPAGEAYEQLESNANDLSNFALNHQEFRKSLSQGKNCNRNFLQLAKAEIKTVYSLFPTVSASRIQICMAAWLAALCDIDDLIESICAKDAAAAVSRAISSLEDEGVTPAAKDFFTTVAGALKGLAEEQNFRQGLLAEDFGQYMRIRAYTIGIFPSLSLLRSEFRPQGDLNKLLAIQVYLNILLGLQNDLLGLEKDLQSGENMNAVIVLMKTMGKGSQKVPPITVLQAVPQAVAYYNNTFYHLLELLQSIFHAENGLDLAGKFVANAQLRLAETHLQWCLTAKRYQVSLS</sequence>
<dbReference type="Pfam" id="PF19086">
    <property type="entry name" value="Terpene_syn_C_2"/>
    <property type="match status" value="1"/>
</dbReference>
<evidence type="ECO:0000313" key="1">
    <source>
        <dbReference type="EMBL" id="KAJ5335259.1"/>
    </source>
</evidence>
<comment type="caution">
    <text evidence="1">The sequence shown here is derived from an EMBL/GenBank/DDBJ whole genome shotgun (WGS) entry which is preliminary data.</text>
</comment>
<dbReference type="CDD" id="cd00385">
    <property type="entry name" value="Isoprenoid_Biosyn_C1"/>
    <property type="match status" value="1"/>
</dbReference>
<organism evidence="1 2">
    <name type="scientific">Penicillium brevicompactum</name>
    <dbReference type="NCBI Taxonomy" id="5074"/>
    <lineage>
        <taxon>Eukaryota</taxon>
        <taxon>Fungi</taxon>
        <taxon>Dikarya</taxon>
        <taxon>Ascomycota</taxon>
        <taxon>Pezizomycotina</taxon>
        <taxon>Eurotiomycetes</taxon>
        <taxon>Eurotiomycetidae</taxon>
        <taxon>Eurotiales</taxon>
        <taxon>Aspergillaceae</taxon>
        <taxon>Penicillium</taxon>
    </lineage>
</organism>